<evidence type="ECO:0000313" key="2">
    <source>
        <dbReference type="Proteomes" id="UP000198242"/>
    </source>
</evidence>
<gene>
    <name evidence="1" type="ORF">GA0074695_2146</name>
</gene>
<accession>A0A1C4W7K7</accession>
<organism evidence="1 2">
    <name type="scientific">Micromonospora viridifaciens</name>
    <dbReference type="NCBI Taxonomy" id="1881"/>
    <lineage>
        <taxon>Bacteria</taxon>
        <taxon>Bacillati</taxon>
        <taxon>Actinomycetota</taxon>
        <taxon>Actinomycetes</taxon>
        <taxon>Micromonosporales</taxon>
        <taxon>Micromonosporaceae</taxon>
        <taxon>Micromonospora</taxon>
    </lineage>
</organism>
<keyword evidence="2" id="KW-1185">Reference proteome</keyword>
<dbReference type="EMBL" id="LT607411">
    <property type="protein sequence ID" value="SCE91971.1"/>
    <property type="molecule type" value="Genomic_DNA"/>
</dbReference>
<name>A0A1C4W7K7_MICVI</name>
<reference evidence="2" key="1">
    <citation type="submission" date="2016-06" db="EMBL/GenBank/DDBJ databases">
        <authorList>
            <person name="Varghese N."/>
            <person name="Submissions Spin"/>
        </authorList>
    </citation>
    <scope>NUCLEOTIDE SEQUENCE [LARGE SCALE GENOMIC DNA]</scope>
    <source>
        <strain evidence="2">DSM 43909</strain>
    </source>
</reference>
<protein>
    <submittedName>
        <fullName evidence="1">Uncharacterized protein</fullName>
    </submittedName>
</protein>
<dbReference type="AlphaFoldDB" id="A0A1C4W7K7"/>
<evidence type="ECO:0000313" key="1">
    <source>
        <dbReference type="EMBL" id="SCE91971.1"/>
    </source>
</evidence>
<dbReference type="Proteomes" id="UP000198242">
    <property type="component" value="Chromosome I"/>
</dbReference>
<proteinExistence type="predicted"/>
<sequence>MAALLIHLVAALIAPGGTTVIFGLLVPGEAALLLVGFLAYAGTPRLAPALLALTAAVSDDTSTFQAGYGHRPRASAGPPAAPMTECVCLSY</sequence>